<dbReference type="PROSITE" id="PS51034">
    <property type="entry name" value="ZP_2"/>
    <property type="match status" value="1"/>
</dbReference>
<dbReference type="InterPro" id="IPR001507">
    <property type="entry name" value="ZP_dom"/>
</dbReference>
<keyword evidence="2" id="KW-1015">Disulfide bond</keyword>
<sequence length="236" mass="26422">MYDPLRRPEIVLSIQTCFATDSPNFSDMNRLHNLIASMCTHPDDETVQILENGVSDRARFSFKMFRFTESFSYIYLHCEVRVCNSTAETCVGSQGLCNGGQWSRRRRAAEVAEGPAAPGETQQFISRGPLIAYMQENAGEGDYTVTSLFLEEDGVSYILGNPKLYIFGTVASGVIFGVVVGLTMIIFKHKKTAKVQREEFKNFEQIQSISKILAGCRPGGATFGRWTLKRPDFQKT</sequence>
<evidence type="ECO:0000256" key="3">
    <source>
        <dbReference type="SAM" id="Phobius"/>
    </source>
</evidence>
<accession>A0ABN7S743</accession>
<dbReference type="Pfam" id="PF00100">
    <property type="entry name" value="Zona_pellucida"/>
    <property type="match status" value="1"/>
</dbReference>
<gene>
    <name evidence="5" type="ORF">OKIOD_LOCUS5072</name>
</gene>
<evidence type="ECO:0000256" key="1">
    <source>
        <dbReference type="ARBA" id="ARBA00022729"/>
    </source>
</evidence>
<proteinExistence type="predicted"/>
<organism evidence="5 6">
    <name type="scientific">Oikopleura dioica</name>
    <name type="common">Tunicate</name>
    <dbReference type="NCBI Taxonomy" id="34765"/>
    <lineage>
        <taxon>Eukaryota</taxon>
        <taxon>Metazoa</taxon>
        <taxon>Chordata</taxon>
        <taxon>Tunicata</taxon>
        <taxon>Appendicularia</taxon>
        <taxon>Copelata</taxon>
        <taxon>Oikopleuridae</taxon>
        <taxon>Oikopleura</taxon>
    </lineage>
</organism>
<dbReference type="Proteomes" id="UP001158576">
    <property type="component" value="Chromosome XSR"/>
</dbReference>
<keyword evidence="3" id="KW-0472">Membrane</keyword>
<dbReference type="InterPro" id="IPR055355">
    <property type="entry name" value="ZP-C"/>
</dbReference>
<dbReference type="PANTHER" id="PTHR14002">
    <property type="entry name" value="ENDOGLIN/TGF-BETA RECEPTOR TYPE III"/>
    <property type="match status" value="1"/>
</dbReference>
<keyword evidence="6" id="KW-1185">Reference proteome</keyword>
<evidence type="ECO:0000313" key="6">
    <source>
        <dbReference type="Proteomes" id="UP001158576"/>
    </source>
</evidence>
<dbReference type="Gene3D" id="2.60.40.4100">
    <property type="entry name" value="Zona pellucida, ZP-C domain"/>
    <property type="match status" value="1"/>
</dbReference>
<keyword evidence="3" id="KW-0812">Transmembrane</keyword>
<evidence type="ECO:0000313" key="5">
    <source>
        <dbReference type="EMBL" id="CAG5094391.1"/>
    </source>
</evidence>
<evidence type="ECO:0000259" key="4">
    <source>
        <dbReference type="PROSITE" id="PS51034"/>
    </source>
</evidence>
<keyword evidence="1" id="KW-0732">Signal</keyword>
<dbReference type="InterPro" id="IPR042235">
    <property type="entry name" value="ZP-C_dom"/>
</dbReference>
<dbReference type="PANTHER" id="PTHR14002:SF54">
    <property type="entry name" value="ZONA PELLUCIDA SPERM-BINDING PROTEIN 2"/>
    <property type="match status" value="1"/>
</dbReference>
<dbReference type="EMBL" id="OU015569">
    <property type="protein sequence ID" value="CAG5094391.1"/>
    <property type="molecule type" value="Genomic_DNA"/>
</dbReference>
<feature type="domain" description="ZP" evidence="4">
    <location>
        <begin position="1"/>
        <end position="104"/>
    </location>
</feature>
<name>A0ABN7S743_OIKDI</name>
<protein>
    <submittedName>
        <fullName evidence="5">Oidioi.mRNA.OKI2018_I69.XSR.g13514.t1.cds</fullName>
    </submittedName>
</protein>
<keyword evidence="3" id="KW-1133">Transmembrane helix</keyword>
<evidence type="ECO:0000256" key="2">
    <source>
        <dbReference type="ARBA" id="ARBA00023157"/>
    </source>
</evidence>
<reference evidence="5 6" key="1">
    <citation type="submission" date="2021-04" db="EMBL/GenBank/DDBJ databases">
        <authorList>
            <person name="Bliznina A."/>
        </authorList>
    </citation>
    <scope>NUCLEOTIDE SEQUENCE [LARGE SCALE GENOMIC DNA]</scope>
</reference>
<feature type="transmembrane region" description="Helical" evidence="3">
    <location>
        <begin position="164"/>
        <end position="187"/>
    </location>
</feature>